<accession>A0AAC9YWI7</accession>
<evidence type="ECO:0000313" key="1">
    <source>
        <dbReference type="EMBL" id="ASY23267.1"/>
    </source>
</evidence>
<organism evidence="1 2">
    <name type="scientific">Candidatus Planktophila versatilis</name>
    <dbReference type="NCBI Taxonomy" id="1884905"/>
    <lineage>
        <taxon>Bacteria</taxon>
        <taxon>Bacillati</taxon>
        <taxon>Actinomycetota</taxon>
        <taxon>Actinomycetes</taxon>
        <taxon>Candidatus Nanopelagicales</taxon>
        <taxon>Candidatus Nanopelagicaceae</taxon>
        <taxon>Candidatus Planktophila</taxon>
    </lineage>
</organism>
<reference evidence="1 2" key="1">
    <citation type="submission" date="2016-07" db="EMBL/GenBank/DDBJ databases">
        <title>High microdiversification within the ubiquitous acI lineage of Actinobacteria.</title>
        <authorList>
            <person name="Neuenschwander S.M."/>
            <person name="Salcher M."/>
            <person name="Ghai R."/>
            <person name="Pernthaler J."/>
        </authorList>
    </citation>
    <scope>NUCLEOTIDE SEQUENCE [LARGE SCALE GENOMIC DNA]</scope>
    <source>
        <strain evidence="1">MMS-IIB-76</strain>
    </source>
</reference>
<proteinExistence type="predicted"/>
<evidence type="ECO:0000313" key="2">
    <source>
        <dbReference type="Proteomes" id="UP000217194"/>
    </source>
</evidence>
<dbReference type="GO" id="GO:0004497">
    <property type="term" value="F:monooxygenase activity"/>
    <property type="evidence" value="ECO:0007669"/>
    <property type="project" value="UniProtKB-KW"/>
</dbReference>
<dbReference type="RefSeq" id="WP_095697355.1">
    <property type="nucleotide sequence ID" value="NZ_CP016778.1"/>
</dbReference>
<dbReference type="EMBL" id="CP016778">
    <property type="protein sequence ID" value="ASY23267.1"/>
    <property type="molecule type" value="Genomic_DNA"/>
</dbReference>
<dbReference type="Proteomes" id="UP000217194">
    <property type="component" value="Chromosome"/>
</dbReference>
<keyword evidence="1" id="KW-0560">Oxidoreductase</keyword>
<dbReference type="CDD" id="cd21650">
    <property type="entry name" value="CrtA-like"/>
    <property type="match status" value="1"/>
</dbReference>
<gene>
    <name evidence="1" type="ORF">A1sIIB76_02520</name>
</gene>
<keyword evidence="1" id="KW-0503">Monooxygenase</keyword>
<dbReference type="InterPro" id="IPR049574">
    <property type="entry name" value="CrtA-like"/>
</dbReference>
<protein>
    <submittedName>
        <fullName evidence="1">Spheroidene monooxygenase</fullName>
    </submittedName>
</protein>
<name>A0AAC9YWI7_9ACTN</name>
<dbReference type="AlphaFoldDB" id="A0AAC9YWI7"/>
<sequence>MSSDERVTVAYFFTVKSKSIPFAFMSMATHALRTRLFTGISFAKMLGTGSGETFTPNDANLYRWGMVVVIKKDQLATFNQSSIINAWRSRSTSEFRAVLTPLSSHGLWAKQNPFDFTAPQLNADARIAAITRARIKWSKNFIFWKSVPPVVTDLHQSPGFIAAIGIGEAPIGLQGTFSLWESASALRDFAYKGAAHQKAIAQTKDIDWYSEELFARFEVLELRGEISSITHK</sequence>